<evidence type="ECO:0000256" key="3">
    <source>
        <dbReference type="ARBA" id="ARBA00012068"/>
    </source>
</evidence>
<dbReference type="InterPro" id="IPR036291">
    <property type="entry name" value="NAD(P)-bd_dom_sf"/>
</dbReference>
<dbReference type="GO" id="GO:0070403">
    <property type="term" value="F:NAD+ binding"/>
    <property type="evidence" value="ECO:0007669"/>
    <property type="project" value="InterPro"/>
</dbReference>
<gene>
    <name evidence="11" type="ORF">BHC54_03650</name>
</gene>
<dbReference type="InterPro" id="IPR003099">
    <property type="entry name" value="Prephen_DH"/>
</dbReference>
<sequence>MIAEISMHRLVLIGVGLIGGSLALDLKRAARVEEVVGIDIDADNLTRALERRVIDCAYECINAESMADADMVLIATPVNTLPIICRQLAPFLTDRCIVTDVGSTKQLALQAFAAELPQHYERCVAAHPIAGSDRHGALAAQFGLFAAKKCIICAHEQQDKTALQAVEAMWQAVQAQIYHLDAARHDAIFAAVSHLPHMLAYAYVHQLAEAANADELLQFAGSGFRDFTRIAASHPQIWTDICLANRQVLAGLLEKQQQELAYLKQCLQDGDAQKLTAFFAKAQKIRESWQNEQIQATAGVPAGR</sequence>
<dbReference type="Pfam" id="PF20463">
    <property type="entry name" value="PDH_C"/>
    <property type="match status" value="1"/>
</dbReference>
<evidence type="ECO:0000256" key="8">
    <source>
        <dbReference type="ARBA" id="ARBA00023141"/>
    </source>
</evidence>
<comment type="catalytic activity">
    <reaction evidence="9">
        <text>prephenate + NAD(+) = 3-(4-hydroxyphenyl)pyruvate + CO2 + NADH</text>
        <dbReference type="Rhea" id="RHEA:13869"/>
        <dbReference type="ChEBI" id="CHEBI:16526"/>
        <dbReference type="ChEBI" id="CHEBI:29934"/>
        <dbReference type="ChEBI" id="CHEBI:36242"/>
        <dbReference type="ChEBI" id="CHEBI:57540"/>
        <dbReference type="ChEBI" id="CHEBI:57945"/>
        <dbReference type="EC" id="1.3.1.12"/>
    </reaction>
</comment>
<dbReference type="FunFam" id="1.10.3660.10:FF:000003">
    <property type="entry name" value="Prephenate dehydrogenase"/>
    <property type="match status" value="1"/>
</dbReference>
<dbReference type="GO" id="GO:0008977">
    <property type="term" value="F:prephenate dehydrogenase (NAD+) activity"/>
    <property type="evidence" value="ECO:0007669"/>
    <property type="project" value="UniProtKB-EC"/>
</dbReference>
<keyword evidence="12" id="KW-1185">Reference proteome</keyword>
<dbReference type="PANTHER" id="PTHR21363">
    <property type="entry name" value="PREPHENATE DEHYDROGENASE"/>
    <property type="match status" value="1"/>
</dbReference>
<protein>
    <recommendedName>
        <fullName evidence="3">prephenate dehydrogenase</fullName>
        <ecNumber evidence="3">1.3.1.12</ecNumber>
    </recommendedName>
</protein>
<evidence type="ECO:0000313" key="11">
    <source>
        <dbReference type="EMBL" id="PIT40732.1"/>
    </source>
</evidence>
<organism evidence="11 12">
    <name type="scientific">Snodgrassella alvi</name>
    <dbReference type="NCBI Taxonomy" id="1196083"/>
    <lineage>
        <taxon>Bacteria</taxon>
        <taxon>Pseudomonadati</taxon>
        <taxon>Pseudomonadota</taxon>
        <taxon>Betaproteobacteria</taxon>
        <taxon>Neisseriales</taxon>
        <taxon>Neisseriaceae</taxon>
        <taxon>Snodgrassella</taxon>
    </lineage>
</organism>
<dbReference type="GO" id="GO:0004665">
    <property type="term" value="F:prephenate dehydrogenase (NADP+) activity"/>
    <property type="evidence" value="ECO:0007669"/>
    <property type="project" value="InterPro"/>
</dbReference>
<evidence type="ECO:0000256" key="4">
    <source>
        <dbReference type="ARBA" id="ARBA00022498"/>
    </source>
</evidence>
<dbReference type="AlphaFoldDB" id="A0A2N9X8P4"/>
<evidence type="ECO:0000256" key="1">
    <source>
        <dbReference type="ARBA" id="ARBA00005067"/>
    </source>
</evidence>
<dbReference type="Gene3D" id="1.10.3660.10">
    <property type="entry name" value="6-phosphogluconate dehydrogenase C-terminal like domain"/>
    <property type="match status" value="1"/>
</dbReference>
<keyword evidence="7" id="KW-0520">NAD</keyword>
<dbReference type="SUPFAM" id="SSF51735">
    <property type="entry name" value="NAD(P)-binding Rossmann-fold domains"/>
    <property type="match status" value="1"/>
</dbReference>
<feature type="domain" description="Prephenate/arogenate dehydrogenase" evidence="10">
    <location>
        <begin position="8"/>
        <end position="297"/>
    </location>
</feature>
<dbReference type="FunFam" id="3.40.50.720:FF:000208">
    <property type="entry name" value="Prephenate dehydrogenase"/>
    <property type="match status" value="1"/>
</dbReference>
<reference evidence="11" key="1">
    <citation type="journal article" date="2017" name="MBio">
        <title>Type VI secretion-mediated competition in the bee gut microbiome.</title>
        <authorList>
            <person name="Steele M.I."/>
            <person name="Kwong W.K."/>
            <person name="Powell J.E."/>
            <person name="Whiteley M."/>
            <person name="Moran N.A."/>
        </authorList>
    </citation>
    <scope>NUCLEOTIDE SEQUENCE [LARGE SCALE GENOMIC DNA]</scope>
    <source>
        <strain evidence="11">WkB273</strain>
    </source>
</reference>
<dbReference type="PROSITE" id="PS51176">
    <property type="entry name" value="PDH_ADH"/>
    <property type="match status" value="1"/>
</dbReference>
<keyword evidence="6" id="KW-0560">Oxidoreductase</keyword>
<name>A0A2N9X8P4_9NEIS</name>
<dbReference type="InterPro" id="IPR050812">
    <property type="entry name" value="Preph/Arog_dehydrog"/>
</dbReference>
<dbReference type="Proteomes" id="UP000230202">
    <property type="component" value="Unassembled WGS sequence"/>
</dbReference>
<evidence type="ECO:0000256" key="6">
    <source>
        <dbReference type="ARBA" id="ARBA00023002"/>
    </source>
</evidence>
<dbReference type="EC" id="1.3.1.12" evidence="3"/>
<dbReference type="InterPro" id="IPR046825">
    <property type="entry name" value="PDH_C"/>
</dbReference>
<keyword evidence="8" id="KW-0057">Aromatic amino acid biosynthesis</keyword>
<dbReference type="SUPFAM" id="SSF48179">
    <property type="entry name" value="6-phosphogluconate dehydrogenase C-terminal domain-like"/>
    <property type="match status" value="1"/>
</dbReference>
<evidence type="ECO:0000256" key="9">
    <source>
        <dbReference type="ARBA" id="ARBA00049260"/>
    </source>
</evidence>
<evidence type="ECO:0000256" key="2">
    <source>
        <dbReference type="ARBA" id="ARBA00007964"/>
    </source>
</evidence>
<dbReference type="Pfam" id="PF02153">
    <property type="entry name" value="PDH_N"/>
    <property type="match status" value="1"/>
</dbReference>
<evidence type="ECO:0000259" key="10">
    <source>
        <dbReference type="PROSITE" id="PS51176"/>
    </source>
</evidence>
<keyword evidence="5" id="KW-0028">Amino-acid biosynthesis</keyword>
<dbReference type="GO" id="GO:0006571">
    <property type="term" value="P:tyrosine biosynthetic process"/>
    <property type="evidence" value="ECO:0007669"/>
    <property type="project" value="UniProtKB-KW"/>
</dbReference>
<comment type="caution">
    <text evidence="11">The sequence shown here is derived from an EMBL/GenBank/DDBJ whole genome shotgun (WGS) entry which is preliminary data.</text>
</comment>
<keyword evidence="4" id="KW-0827">Tyrosine biosynthesis</keyword>
<dbReference type="PANTHER" id="PTHR21363:SF0">
    <property type="entry name" value="PREPHENATE DEHYDROGENASE [NADP(+)]"/>
    <property type="match status" value="1"/>
</dbReference>
<dbReference type="InterPro" id="IPR008927">
    <property type="entry name" value="6-PGluconate_DH-like_C_sf"/>
</dbReference>
<dbReference type="InterPro" id="IPR046826">
    <property type="entry name" value="PDH_N"/>
</dbReference>
<dbReference type="EMBL" id="MEIL01000019">
    <property type="protein sequence ID" value="PIT40732.1"/>
    <property type="molecule type" value="Genomic_DNA"/>
</dbReference>
<evidence type="ECO:0000256" key="7">
    <source>
        <dbReference type="ARBA" id="ARBA00023027"/>
    </source>
</evidence>
<proteinExistence type="inferred from homology"/>
<comment type="similarity">
    <text evidence="2">Belongs to the prephenate/arogenate dehydrogenase family.</text>
</comment>
<evidence type="ECO:0000313" key="12">
    <source>
        <dbReference type="Proteomes" id="UP000230202"/>
    </source>
</evidence>
<comment type="pathway">
    <text evidence="1">Amino-acid biosynthesis; L-tyrosine biosynthesis; (4-hydroxyphenyl)pyruvate from prephenate (NAD(+) route): step 1/1.</text>
</comment>
<accession>A0A2N9X8P4</accession>
<evidence type="ECO:0000256" key="5">
    <source>
        <dbReference type="ARBA" id="ARBA00022605"/>
    </source>
</evidence>
<dbReference type="Gene3D" id="3.40.50.720">
    <property type="entry name" value="NAD(P)-binding Rossmann-like Domain"/>
    <property type="match status" value="1"/>
</dbReference>